<evidence type="ECO:0000313" key="10">
    <source>
        <dbReference type="Proteomes" id="UP000228596"/>
    </source>
</evidence>
<keyword evidence="6 7" id="KW-0472">Membrane</keyword>
<dbReference type="NCBIfam" id="TIGR03025">
    <property type="entry name" value="EPS_sugtrans"/>
    <property type="match status" value="1"/>
</dbReference>
<dbReference type="GO" id="GO:0016020">
    <property type="term" value="C:membrane"/>
    <property type="evidence" value="ECO:0007669"/>
    <property type="project" value="UniProtKB-SubCell"/>
</dbReference>
<evidence type="ECO:0000256" key="6">
    <source>
        <dbReference type="ARBA" id="ARBA00023136"/>
    </source>
</evidence>
<comment type="similarity">
    <text evidence="2">Belongs to the bacterial sugar transferase family.</text>
</comment>
<keyword evidence="3" id="KW-0808">Transferase</keyword>
<evidence type="ECO:0000259" key="8">
    <source>
        <dbReference type="Pfam" id="PF02397"/>
    </source>
</evidence>
<dbReference type="Pfam" id="PF13727">
    <property type="entry name" value="CoA_binding_3"/>
    <property type="match status" value="1"/>
</dbReference>
<evidence type="ECO:0000313" key="9">
    <source>
        <dbReference type="EMBL" id="PIT97666.1"/>
    </source>
</evidence>
<dbReference type="GO" id="GO:0016780">
    <property type="term" value="F:phosphotransferase activity, for other substituted phosphate groups"/>
    <property type="evidence" value="ECO:0007669"/>
    <property type="project" value="TreeGrafter"/>
</dbReference>
<evidence type="ECO:0000256" key="5">
    <source>
        <dbReference type="ARBA" id="ARBA00022989"/>
    </source>
</evidence>
<evidence type="ECO:0000256" key="3">
    <source>
        <dbReference type="ARBA" id="ARBA00022679"/>
    </source>
</evidence>
<sequence length="478" mass="54532">MKKFDQFFSVILIPADFIMIFAAFIVAYFARSSSLILPVIYIWPFEQYLKLALIMTPLWILVFIISGPYSVKRKGLAEIGQIITSASLGAMILVLWVFLNRSDFFSRLIVFYIWILAIIFVLAERTILHLVKTSLLLFNIGKRKLILLGEINPTTLRIIQQVKNKPSLGYRIIGYISDKNNPKSVIENLGPTAELEKIIKKYKADEVIVTDNKVDDEMLFNYLRTCQENGVGFKSVPTYAQAGVKTLEYDNFAGLPIIEFRGTALDGWGWIAKRLCDAIISIFAIIILSPVYLVISVIIKTTSKGPIVYRNIRIGDKGEFETLKFRTMYIEYCTGKLYGGTRAEKFEDTLIQKQNLKKGSAVYKIYNDPRVTPIGNFLRRTSLDELPQFFNVLAGNMSVVGPRPHQPKEVKNYTPEQRKLLLIKPGITGVAQISGRSDLTFDEEAILDIFYLENWTIWLDFYIILRTIRAVLFGKGSY</sequence>
<dbReference type="AlphaFoldDB" id="A0A2M6WY41"/>
<comment type="caution">
    <text evidence="9">The sequence shown here is derived from an EMBL/GenBank/DDBJ whole genome shotgun (WGS) entry which is preliminary data.</text>
</comment>
<proteinExistence type="inferred from homology"/>
<feature type="transmembrane region" description="Helical" evidence="7">
    <location>
        <begin position="104"/>
        <end position="123"/>
    </location>
</feature>
<dbReference type="Proteomes" id="UP000228596">
    <property type="component" value="Unassembled WGS sequence"/>
</dbReference>
<dbReference type="PANTHER" id="PTHR30576">
    <property type="entry name" value="COLANIC BIOSYNTHESIS UDP-GLUCOSE LIPID CARRIER TRANSFERASE"/>
    <property type="match status" value="1"/>
</dbReference>
<feature type="transmembrane region" description="Helical" evidence="7">
    <location>
        <begin position="7"/>
        <end position="28"/>
    </location>
</feature>
<dbReference type="Pfam" id="PF02397">
    <property type="entry name" value="Bac_transf"/>
    <property type="match status" value="1"/>
</dbReference>
<evidence type="ECO:0000256" key="2">
    <source>
        <dbReference type="ARBA" id="ARBA00006464"/>
    </source>
</evidence>
<accession>A0A2M6WY41</accession>
<organism evidence="9 10">
    <name type="scientific">Candidatus Berkelbacteria bacterium CG10_big_fil_rev_8_21_14_0_10_41_12</name>
    <dbReference type="NCBI Taxonomy" id="1974513"/>
    <lineage>
        <taxon>Bacteria</taxon>
        <taxon>Candidatus Berkelbacteria</taxon>
    </lineage>
</organism>
<feature type="transmembrane region" description="Helical" evidence="7">
    <location>
        <begin position="278"/>
        <end position="299"/>
    </location>
</feature>
<feature type="transmembrane region" description="Helical" evidence="7">
    <location>
        <begin position="79"/>
        <end position="98"/>
    </location>
</feature>
<protein>
    <recommendedName>
        <fullName evidence="8">Bacterial sugar transferase domain-containing protein</fullName>
    </recommendedName>
</protein>
<dbReference type="EMBL" id="PEZV01000002">
    <property type="protein sequence ID" value="PIT97666.1"/>
    <property type="molecule type" value="Genomic_DNA"/>
</dbReference>
<dbReference type="InterPro" id="IPR017475">
    <property type="entry name" value="EPS_sugar_tfrase"/>
</dbReference>
<gene>
    <name evidence="9" type="ORF">COT77_00340</name>
</gene>
<comment type="subcellular location">
    <subcellularLocation>
        <location evidence="1">Membrane</location>
        <topology evidence="1">Multi-pass membrane protein</topology>
    </subcellularLocation>
</comment>
<dbReference type="PANTHER" id="PTHR30576:SF0">
    <property type="entry name" value="UNDECAPRENYL-PHOSPHATE N-ACETYLGALACTOSAMINYL 1-PHOSPHATE TRANSFERASE-RELATED"/>
    <property type="match status" value="1"/>
</dbReference>
<feature type="transmembrane region" description="Helical" evidence="7">
    <location>
        <begin position="48"/>
        <end position="67"/>
    </location>
</feature>
<keyword evidence="4 7" id="KW-0812">Transmembrane</keyword>
<dbReference type="Gene3D" id="3.40.50.720">
    <property type="entry name" value="NAD(P)-binding Rossmann-like Domain"/>
    <property type="match status" value="1"/>
</dbReference>
<name>A0A2M6WY41_9BACT</name>
<reference evidence="10" key="1">
    <citation type="submission" date="2017-09" db="EMBL/GenBank/DDBJ databases">
        <title>Depth-based differentiation of microbial function through sediment-hosted aquifers and enrichment of novel symbionts in the deep terrestrial subsurface.</title>
        <authorList>
            <person name="Probst A.J."/>
            <person name="Ladd B."/>
            <person name="Jarett J.K."/>
            <person name="Geller-Mcgrath D.E."/>
            <person name="Sieber C.M.K."/>
            <person name="Emerson J.B."/>
            <person name="Anantharaman K."/>
            <person name="Thomas B.C."/>
            <person name="Malmstrom R."/>
            <person name="Stieglmeier M."/>
            <person name="Klingl A."/>
            <person name="Woyke T."/>
            <person name="Ryan C.M."/>
            <person name="Banfield J.F."/>
        </authorList>
    </citation>
    <scope>NUCLEOTIDE SEQUENCE [LARGE SCALE GENOMIC DNA]</scope>
</reference>
<evidence type="ECO:0000256" key="1">
    <source>
        <dbReference type="ARBA" id="ARBA00004141"/>
    </source>
</evidence>
<feature type="domain" description="Bacterial sugar transferase" evidence="8">
    <location>
        <begin position="273"/>
        <end position="472"/>
    </location>
</feature>
<evidence type="ECO:0000256" key="7">
    <source>
        <dbReference type="SAM" id="Phobius"/>
    </source>
</evidence>
<keyword evidence="5 7" id="KW-1133">Transmembrane helix</keyword>
<dbReference type="InterPro" id="IPR003362">
    <property type="entry name" value="Bact_transf"/>
</dbReference>
<evidence type="ECO:0000256" key="4">
    <source>
        <dbReference type="ARBA" id="ARBA00022692"/>
    </source>
</evidence>